<dbReference type="PANTHER" id="PTHR43861">
    <property type="entry name" value="TRANS-ACONITATE 2-METHYLTRANSFERASE-RELATED"/>
    <property type="match status" value="1"/>
</dbReference>
<keyword evidence="1" id="KW-1133">Transmembrane helix</keyword>
<comment type="caution">
    <text evidence="2">The sequence shown here is derived from an EMBL/GenBank/DDBJ whole genome shotgun (WGS) entry which is preliminary data.</text>
</comment>
<accession>A0A1F7WH74</accession>
<dbReference type="Gene3D" id="3.40.50.150">
    <property type="entry name" value="Vaccinia Virus protein VP39"/>
    <property type="match status" value="1"/>
</dbReference>
<dbReference type="CDD" id="cd02440">
    <property type="entry name" value="AdoMet_MTases"/>
    <property type="match status" value="1"/>
</dbReference>
<keyword evidence="1" id="KW-0472">Membrane</keyword>
<feature type="transmembrane region" description="Helical" evidence="1">
    <location>
        <begin position="229"/>
        <end position="248"/>
    </location>
</feature>
<evidence type="ECO:0008006" key="4">
    <source>
        <dbReference type="Google" id="ProtNLM"/>
    </source>
</evidence>
<dbReference type="SUPFAM" id="SSF53335">
    <property type="entry name" value="S-adenosyl-L-methionine-dependent methyltransferases"/>
    <property type="match status" value="1"/>
</dbReference>
<name>A0A1F7WH74_9BACT</name>
<dbReference type="Proteomes" id="UP000176198">
    <property type="component" value="Unassembled WGS sequence"/>
</dbReference>
<evidence type="ECO:0000256" key="1">
    <source>
        <dbReference type="SAM" id="Phobius"/>
    </source>
</evidence>
<evidence type="ECO:0000313" key="2">
    <source>
        <dbReference type="EMBL" id="OGM02172.1"/>
    </source>
</evidence>
<evidence type="ECO:0000313" key="3">
    <source>
        <dbReference type="Proteomes" id="UP000176198"/>
    </source>
</evidence>
<gene>
    <name evidence="2" type="ORF">A2115_01520</name>
</gene>
<proteinExistence type="predicted"/>
<dbReference type="Pfam" id="PF13489">
    <property type="entry name" value="Methyltransf_23"/>
    <property type="match status" value="1"/>
</dbReference>
<dbReference type="AlphaFoldDB" id="A0A1F7WH74"/>
<sequence>MTKIFSYQEFPWGTSEVEAGNPLSAGSIQLDRALMFLKTVRGKVLDVGCGAGNFTRGIKSARKDLQLYGIDVGREAIRIARKRSKNINYKAASAYKLPFKSLFFEGVVMFDVLEHIDYPDRAVSEVRRVLKKGGKCFLAVPLEASLWTAHGILFKIFGIKVKEKTYGHVQQFSQKDLVKLLKRHGFDVVSVSYGDYFLFQAVDVLYQLYLKLSGKRVQELGYTLRKRSAIPKTIISLIFFIFVALTFFETKVFSGWLPGMDAHIGAIKSNGKFKK</sequence>
<reference evidence="2 3" key="1">
    <citation type="journal article" date="2016" name="Nat. Commun.">
        <title>Thousands of microbial genomes shed light on interconnected biogeochemical processes in an aquifer system.</title>
        <authorList>
            <person name="Anantharaman K."/>
            <person name="Brown C.T."/>
            <person name="Hug L.A."/>
            <person name="Sharon I."/>
            <person name="Castelle C.J."/>
            <person name="Probst A.J."/>
            <person name="Thomas B.C."/>
            <person name="Singh A."/>
            <person name="Wilkins M.J."/>
            <person name="Karaoz U."/>
            <person name="Brodie E.L."/>
            <person name="Williams K.H."/>
            <person name="Hubbard S.S."/>
            <person name="Banfield J.F."/>
        </authorList>
    </citation>
    <scope>NUCLEOTIDE SEQUENCE [LARGE SCALE GENOMIC DNA]</scope>
</reference>
<protein>
    <recommendedName>
        <fullName evidence="4">Methyltransferase type 11 domain-containing protein</fullName>
    </recommendedName>
</protein>
<dbReference type="STRING" id="1802471.A2115_01520"/>
<dbReference type="InterPro" id="IPR029063">
    <property type="entry name" value="SAM-dependent_MTases_sf"/>
</dbReference>
<keyword evidence="1" id="KW-0812">Transmembrane</keyword>
<dbReference type="EMBL" id="MGFJ01000028">
    <property type="protein sequence ID" value="OGM02172.1"/>
    <property type="molecule type" value="Genomic_DNA"/>
</dbReference>
<organism evidence="2 3">
    <name type="scientific">Candidatus Woesebacteria bacterium GWA1_41_8</name>
    <dbReference type="NCBI Taxonomy" id="1802471"/>
    <lineage>
        <taxon>Bacteria</taxon>
        <taxon>Candidatus Woeseibacteriota</taxon>
    </lineage>
</organism>
<dbReference type="PANTHER" id="PTHR43861:SF6">
    <property type="entry name" value="METHYLTRANSFERASE TYPE 11"/>
    <property type="match status" value="1"/>
</dbReference>